<comment type="caution">
    <text evidence="1">The sequence shown here is derived from an EMBL/GenBank/DDBJ whole genome shotgun (WGS) entry which is preliminary data.</text>
</comment>
<proteinExistence type="predicted"/>
<dbReference type="AlphaFoldDB" id="A0A9Q3XTN6"/>
<sequence length="209" mass="24532">MVRPEFTKNMSIKEFQSYYWYKTELQQICKKHNLPTAGTKAELIAYTVKLLAGVPVSKIRVARKIRRKGMKADLITPSTCILMSGFSLNNEARAFFKAYYGLSQFSFKKSMAIKMREIEIAQDTLATVQDLMDAYEHPYEKLSSNAEEQTYQWNNFIKSFMADDCTKLYHARMAVASILWTKVRDSNQPKLYRRELLKQYQLEIRQYLL</sequence>
<reference evidence="1" key="1">
    <citation type="submission" date="2021-05" db="EMBL/GenBank/DDBJ databases">
        <title>Pangenome of Leuconostoc gelidum warrants species status for Leuconostoc gelidum subsp. gasicomitatum.</title>
        <authorList>
            <person name="Johansson P."/>
            <person name="Sade E."/>
            <person name="Hultman J."/>
            <person name="Auvinen P."/>
            <person name="Bjorkroth J."/>
        </authorList>
    </citation>
    <scope>NUCLEOTIDE SEQUENCE</scope>
    <source>
        <strain evidence="1">A.21.4</strain>
    </source>
</reference>
<protein>
    <submittedName>
        <fullName evidence="1">SAP domain-containing protein</fullName>
    </submittedName>
</protein>
<dbReference type="EMBL" id="JAHBFI010000018">
    <property type="protein sequence ID" value="MBZ5962895.1"/>
    <property type="molecule type" value="Genomic_DNA"/>
</dbReference>
<dbReference type="Proteomes" id="UP000752647">
    <property type="component" value="Unassembled WGS sequence"/>
</dbReference>
<evidence type="ECO:0000313" key="2">
    <source>
        <dbReference type="Proteomes" id="UP000752647"/>
    </source>
</evidence>
<gene>
    <name evidence="1" type="ORF">KIJ12_07030</name>
</gene>
<evidence type="ECO:0000313" key="1">
    <source>
        <dbReference type="EMBL" id="MBZ5962895.1"/>
    </source>
</evidence>
<dbReference type="Gene3D" id="1.10.720.30">
    <property type="entry name" value="SAP domain"/>
    <property type="match status" value="1"/>
</dbReference>
<organism evidence="1 2">
    <name type="scientific">Leuconostoc gasicomitatum</name>
    <dbReference type="NCBI Taxonomy" id="115778"/>
    <lineage>
        <taxon>Bacteria</taxon>
        <taxon>Bacillati</taxon>
        <taxon>Bacillota</taxon>
        <taxon>Bacilli</taxon>
        <taxon>Lactobacillales</taxon>
        <taxon>Lactobacillaceae</taxon>
        <taxon>Leuconostoc</taxon>
        <taxon>Leuconostoc gelidum group</taxon>
    </lineage>
</organism>
<dbReference type="RefSeq" id="WP_224144238.1">
    <property type="nucleotide sequence ID" value="NZ_CBCPIF010000001.1"/>
</dbReference>
<name>A0A9Q3XTN6_9LACO</name>
<dbReference type="InterPro" id="IPR036361">
    <property type="entry name" value="SAP_dom_sf"/>
</dbReference>
<accession>A0A9Q3XTN6</accession>
<dbReference type="Pfam" id="PF18953">
    <property type="entry name" value="SAP_new25"/>
    <property type="match status" value="1"/>
</dbReference>